<organism evidence="3 4">
    <name type="scientific">Trichophyton verrucosum (strain HKI 0517)</name>
    <dbReference type="NCBI Taxonomy" id="663202"/>
    <lineage>
        <taxon>Eukaryota</taxon>
        <taxon>Fungi</taxon>
        <taxon>Dikarya</taxon>
        <taxon>Ascomycota</taxon>
        <taxon>Pezizomycotina</taxon>
        <taxon>Eurotiomycetes</taxon>
        <taxon>Eurotiomycetidae</taxon>
        <taxon>Onygenales</taxon>
        <taxon>Arthrodermataceae</taxon>
        <taxon>Trichophyton</taxon>
    </lineage>
</organism>
<name>D4D758_TRIVH</name>
<comment type="caution">
    <text evidence="3">The sequence shown here is derived from an EMBL/GenBank/DDBJ whole genome shotgun (WGS) entry which is preliminary data.</text>
</comment>
<dbReference type="RefSeq" id="XP_003022950.1">
    <property type="nucleotide sequence ID" value="XM_003022904.1"/>
</dbReference>
<keyword evidence="2" id="KW-0472">Membrane</keyword>
<protein>
    <submittedName>
        <fullName evidence="3">Uncharacterized protein</fullName>
    </submittedName>
</protein>
<dbReference type="Proteomes" id="UP000008383">
    <property type="component" value="Unassembled WGS sequence"/>
</dbReference>
<keyword evidence="2" id="KW-1133">Transmembrane helix</keyword>
<gene>
    <name evidence="3" type="ORF">TRV_02937</name>
</gene>
<dbReference type="AlphaFoldDB" id="D4D758"/>
<feature type="compositionally biased region" description="Basic residues" evidence="1">
    <location>
        <begin position="318"/>
        <end position="329"/>
    </location>
</feature>
<feature type="region of interest" description="Disordered" evidence="1">
    <location>
        <begin position="249"/>
        <end position="329"/>
    </location>
</feature>
<feature type="compositionally biased region" description="Basic and acidic residues" evidence="1">
    <location>
        <begin position="252"/>
        <end position="263"/>
    </location>
</feature>
<evidence type="ECO:0000313" key="3">
    <source>
        <dbReference type="EMBL" id="EFE42332.1"/>
    </source>
</evidence>
<feature type="transmembrane region" description="Helical" evidence="2">
    <location>
        <begin position="137"/>
        <end position="168"/>
    </location>
</feature>
<dbReference type="HOGENOM" id="CLU_845166_0_0_1"/>
<keyword evidence="4" id="KW-1185">Reference proteome</keyword>
<reference evidence="4" key="1">
    <citation type="journal article" date="2011" name="Genome Biol.">
        <title>Comparative and functional genomics provide insights into the pathogenicity of dermatophytic fungi.</title>
        <authorList>
            <person name="Burmester A."/>
            <person name="Shelest E."/>
            <person name="Gloeckner G."/>
            <person name="Heddergott C."/>
            <person name="Schindler S."/>
            <person name="Staib P."/>
            <person name="Heidel A."/>
            <person name="Felder M."/>
            <person name="Petzold A."/>
            <person name="Szafranski K."/>
            <person name="Feuermann M."/>
            <person name="Pedruzzi I."/>
            <person name="Priebe S."/>
            <person name="Groth M."/>
            <person name="Winkler R."/>
            <person name="Li W."/>
            <person name="Kniemeyer O."/>
            <person name="Schroeckh V."/>
            <person name="Hertweck C."/>
            <person name="Hube B."/>
            <person name="White T.C."/>
            <person name="Platzer M."/>
            <person name="Guthke R."/>
            <person name="Heitman J."/>
            <person name="Woestemeyer J."/>
            <person name="Zipfel P.F."/>
            <person name="Monod M."/>
            <person name="Brakhage A.A."/>
        </authorList>
    </citation>
    <scope>NUCLEOTIDE SEQUENCE [LARGE SCALE GENOMIC DNA]</scope>
    <source>
        <strain evidence="4">HKI 0517</strain>
    </source>
</reference>
<evidence type="ECO:0000256" key="2">
    <source>
        <dbReference type="SAM" id="Phobius"/>
    </source>
</evidence>
<sequence>MKVPPVVPGTCTCTEDLLPCSSTGSRLHPRSVFSGRAAAVRIWLRGPDPYRLEEGSADASKGDQAARWGSDGVVPWITAVRWTPAIEQIWSYPLAESQRPAVVPCFFSFEAHLCFNRPGSLLRRRETLSLPLPRSRWLCLCVYTSVLLLLLLFLLPCFCFFCVAASAADHFDISHQRPSPAQPKGGTARPGDILTRSDSTGALSIAGSSIARSLALHRSVWLRLLVGWPLRPTSSVNINININRHQLPVQRPKGDRQRLEPATKRKPSHIACPPPRDGGEIDSALDETKIYTNIQPPQEEATRAKKKKKQARKEDEKKKRRRRKRNIVL</sequence>
<evidence type="ECO:0000313" key="4">
    <source>
        <dbReference type="Proteomes" id="UP000008383"/>
    </source>
</evidence>
<keyword evidence="2" id="KW-0812">Transmembrane</keyword>
<proteinExistence type="predicted"/>
<dbReference type="GeneID" id="9576976"/>
<dbReference type="KEGG" id="tve:TRV_02937"/>
<evidence type="ECO:0000256" key="1">
    <source>
        <dbReference type="SAM" id="MobiDB-lite"/>
    </source>
</evidence>
<dbReference type="EMBL" id="ACYE01000150">
    <property type="protein sequence ID" value="EFE42332.1"/>
    <property type="molecule type" value="Genomic_DNA"/>
</dbReference>
<accession>D4D758</accession>